<dbReference type="Proteomes" id="UP000238650">
    <property type="component" value="Unassembled WGS sequence"/>
</dbReference>
<evidence type="ECO:0000313" key="1">
    <source>
        <dbReference type="EMBL" id="PRI10088.1"/>
    </source>
</evidence>
<sequence length="184" mass="20199">MTSRAGVLLAGILAAGLLSGVLSGCATEQREAEQVATQEAQLRGYIDQANAWGEEIVAQLPEADVEELSPNSGGTRQSSALYEDWPQYYYWEQRVRLKPEGARTPEQLADELQPWLEQQGWQRATAGELPAGKESFTRDYRRGGYSLAVEVFTEPPPRAQTISFRIVTPDTVTPDAGIPDDDAS</sequence>
<reference evidence="1 2" key="1">
    <citation type="journal article" date="2017" name="New Microbes New Infect">
        <title>Genome sequence of 'Leucobacter massiliensis' sp. nov. isolated from human pharynx after travel to the 2014 Hajj.</title>
        <authorList>
            <person name="Leangapichart T."/>
            <person name="Gautret P."/>
            <person name="Nguyen T.T."/>
            <person name="Armstrong N."/>
            <person name="Rolain J.M."/>
        </authorList>
    </citation>
    <scope>NUCLEOTIDE SEQUENCE [LARGE SCALE GENOMIC DNA]</scope>
    <source>
        <strain evidence="1 2">122RC15</strain>
    </source>
</reference>
<keyword evidence="2" id="KW-1185">Reference proteome</keyword>
<comment type="caution">
    <text evidence="1">The sequence shown here is derived from an EMBL/GenBank/DDBJ whole genome shotgun (WGS) entry which is preliminary data.</text>
</comment>
<organism evidence="1 2">
    <name type="scientific">Leucobacter massiliensis</name>
    <dbReference type="NCBI Taxonomy" id="1686285"/>
    <lineage>
        <taxon>Bacteria</taxon>
        <taxon>Bacillati</taxon>
        <taxon>Actinomycetota</taxon>
        <taxon>Actinomycetes</taxon>
        <taxon>Micrococcales</taxon>
        <taxon>Microbacteriaceae</taxon>
        <taxon>Leucobacter</taxon>
    </lineage>
</organism>
<accession>A0A2S9QKH2</accession>
<evidence type="ECO:0008006" key="3">
    <source>
        <dbReference type="Google" id="ProtNLM"/>
    </source>
</evidence>
<dbReference type="PROSITE" id="PS51257">
    <property type="entry name" value="PROKAR_LIPOPROTEIN"/>
    <property type="match status" value="1"/>
</dbReference>
<dbReference type="AlphaFoldDB" id="A0A2S9QKH2"/>
<dbReference type="EMBL" id="MWZD01000023">
    <property type="protein sequence ID" value="PRI10088.1"/>
    <property type="molecule type" value="Genomic_DNA"/>
</dbReference>
<evidence type="ECO:0000313" key="2">
    <source>
        <dbReference type="Proteomes" id="UP000238650"/>
    </source>
</evidence>
<protein>
    <recommendedName>
        <fullName evidence="3">Lipoprotein</fullName>
    </recommendedName>
</protein>
<name>A0A2S9QKH2_9MICO</name>
<proteinExistence type="predicted"/>
<gene>
    <name evidence="1" type="ORF">B4915_13195</name>
</gene>